<keyword evidence="3 4" id="KW-0539">Nucleus</keyword>
<dbReference type="OrthoDB" id="667358at2759"/>
<evidence type="ECO:0000313" key="8">
    <source>
        <dbReference type="Proteomes" id="UP001055439"/>
    </source>
</evidence>
<organism evidence="7 8">
    <name type="scientific">Musa troglodytarum</name>
    <name type="common">fe'i banana</name>
    <dbReference type="NCBI Taxonomy" id="320322"/>
    <lineage>
        <taxon>Eukaryota</taxon>
        <taxon>Viridiplantae</taxon>
        <taxon>Streptophyta</taxon>
        <taxon>Embryophyta</taxon>
        <taxon>Tracheophyta</taxon>
        <taxon>Spermatophyta</taxon>
        <taxon>Magnoliopsida</taxon>
        <taxon>Liliopsida</taxon>
        <taxon>Zingiberales</taxon>
        <taxon>Musaceae</taxon>
        <taxon>Musa</taxon>
    </lineage>
</organism>
<evidence type="ECO:0000256" key="5">
    <source>
        <dbReference type="SAM" id="MobiDB-lite"/>
    </source>
</evidence>
<name>A0A9E7JRP9_9LILI</name>
<dbReference type="GO" id="GO:0005634">
    <property type="term" value="C:nucleus"/>
    <property type="evidence" value="ECO:0007669"/>
    <property type="project" value="UniProtKB-SubCell"/>
</dbReference>
<dbReference type="GO" id="GO:0007165">
    <property type="term" value="P:signal transduction"/>
    <property type="evidence" value="ECO:0007669"/>
    <property type="project" value="InterPro"/>
</dbReference>
<feature type="region of interest" description="Disordered" evidence="5">
    <location>
        <begin position="1"/>
        <end position="39"/>
    </location>
</feature>
<evidence type="ECO:0000256" key="4">
    <source>
        <dbReference type="RuleBase" id="RU369029"/>
    </source>
</evidence>
<dbReference type="GO" id="GO:0045892">
    <property type="term" value="P:negative regulation of DNA-templated transcription"/>
    <property type="evidence" value="ECO:0007669"/>
    <property type="project" value="TreeGrafter"/>
</dbReference>
<proteinExistence type="inferred from homology"/>
<accession>A0A9E7JRP9</accession>
<dbReference type="Proteomes" id="UP001055439">
    <property type="component" value="Chromosome 2"/>
</dbReference>
<feature type="domain" description="Tify" evidence="6">
    <location>
        <begin position="302"/>
        <end position="334"/>
    </location>
</feature>
<gene>
    <name evidence="7" type="ORF">MUK42_26634</name>
</gene>
<comment type="subcellular location">
    <subcellularLocation>
        <location evidence="1 4">Nucleus</location>
    </subcellularLocation>
</comment>
<dbReference type="Pfam" id="PF16135">
    <property type="entry name" value="TDBD"/>
    <property type="match status" value="1"/>
</dbReference>
<evidence type="ECO:0000256" key="3">
    <source>
        <dbReference type="ARBA" id="ARBA00023242"/>
    </source>
</evidence>
<evidence type="ECO:0000259" key="6">
    <source>
        <dbReference type="Pfam" id="PF16135"/>
    </source>
</evidence>
<comment type="similarity">
    <text evidence="2 4">Belongs to the Ninja family.</text>
</comment>
<dbReference type="PANTHER" id="PTHR31413:SF31">
    <property type="entry name" value="NINJA-FAMILY PROTEIN AFP3"/>
    <property type="match status" value="1"/>
</dbReference>
<evidence type="ECO:0000256" key="2">
    <source>
        <dbReference type="ARBA" id="ARBA00006081"/>
    </source>
</evidence>
<dbReference type="PANTHER" id="PTHR31413">
    <property type="entry name" value="AFP HOMOLOG 2"/>
    <property type="match status" value="1"/>
</dbReference>
<comment type="function">
    <text evidence="4">Acts as a negative regulator of abscisic acid (ABA) response.</text>
</comment>
<protein>
    <recommendedName>
        <fullName evidence="4">Ninja-family protein</fullName>
    </recommendedName>
    <alternativeName>
        <fullName evidence="4">ABI-binding protein</fullName>
    </alternativeName>
</protein>
<evidence type="ECO:0000256" key="1">
    <source>
        <dbReference type="ARBA" id="ARBA00004123"/>
    </source>
</evidence>
<dbReference type="EMBL" id="CP097504">
    <property type="protein sequence ID" value="URD90194.1"/>
    <property type="molecule type" value="Genomic_DNA"/>
</dbReference>
<feature type="compositionally biased region" description="Pro residues" evidence="5">
    <location>
        <begin position="95"/>
        <end position="105"/>
    </location>
</feature>
<reference evidence="7" key="1">
    <citation type="submission" date="2022-05" db="EMBL/GenBank/DDBJ databases">
        <title>The Musa troglodytarum L. genome provides insights into the mechanism of non-climacteric behaviour and enrichment of carotenoids.</title>
        <authorList>
            <person name="Wang J."/>
        </authorList>
    </citation>
    <scope>NUCLEOTIDE SEQUENCE</scope>
    <source>
        <tissue evidence="7">Leaf</tissue>
    </source>
</reference>
<sequence length="339" mass="35269">MESMGAADDGDEVELTLGLAIGGSTPKAPKPRRTDSAGKRWRMPEDGMIVGTVESQMVQSRAPNRAVRDGDAFSGDQCKSVGTALRNATRRPCVAPNPNPNPNPNPSSLGHRPVPVMHPCHQVQYVGVPNGLGLPCLMPYWAPTISAATGGFHGFERNACRPAACRGVAVHAATTCPSDGGWEVGNLAPKMDSTGSNSSGVDDRRSRLIRGGSSVSSGCSKCKSSTQKAAKPASSSVSNAGEVLRRAVSLTTPVAVAREWKTGIAADDSSPLLGMPRVSTTGDGPSGRTISGYLYRYDKSAVSIMCACHGKSFTPAEFVRHAGGSNASDPLRQIVVVPS</sequence>
<dbReference type="InterPro" id="IPR032308">
    <property type="entry name" value="TDBD"/>
</dbReference>
<dbReference type="AlphaFoldDB" id="A0A9E7JRP9"/>
<keyword evidence="8" id="KW-1185">Reference proteome</keyword>
<dbReference type="InterPro" id="IPR031307">
    <property type="entry name" value="Ninja_fam"/>
</dbReference>
<feature type="region of interest" description="Disordered" evidence="5">
    <location>
        <begin position="89"/>
        <end position="112"/>
    </location>
</feature>
<evidence type="ECO:0000313" key="7">
    <source>
        <dbReference type="EMBL" id="URD90194.1"/>
    </source>
</evidence>